<proteinExistence type="predicted"/>
<evidence type="ECO:0000313" key="2">
    <source>
        <dbReference type="Proteomes" id="UP000018936"/>
    </source>
</evidence>
<reference evidence="1 2" key="1">
    <citation type="journal article" date="2013" name="Proc. Natl. Acad. Sci. U.S.A.">
        <title>The king cobra genome reveals dynamic gene evolution and adaptation in the snake venom system.</title>
        <authorList>
            <person name="Vonk F.J."/>
            <person name="Casewell N.R."/>
            <person name="Henkel C.V."/>
            <person name="Heimberg A.M."/>
            <person name="Jansen H.J."/>
            <person name="McCleary R.J."/>
            <person name="Kerkkamp H.M."/>
            <person name="Vos R.A."/>
            <person name="Guerreiro I."/>
            <person name="Calvete J.J."/>
            <person name="Wuster W."/>
            <person name="Woods A.E."/>
            <person name="Logan J.M."/>
            <person name="Harrison R.A."/>
            <person name="Castoe T.A."/>
            <person name="de Koning A.P."/>
            <person name="Pollock D.D."/>
            <person name="Yandell M."/>
            <person name="Calderon D."/>
            <person name="Renjifo C."/>
            <person name="Currier R.B."/>
            <person name="Salgado D."/>
            <person name="Pla D."/>
            <person name="Sanz L."/>
            <person name="Hyder A.S."/>
            <person name="Ribeiro J.M."/>
            <person name="Arntzen J.W."/>
            <person name="van den Thillart G.E."/>
            <person name="Boetzer M."/>
            <person name="Pirovano W."/>
            <person name="Dirks R.P."/>
            <person name="Spaink H.P."/>
            <person name="Duboule D."/>
            <person name="McGlinn E."/>
            <person name="Kini R.M."/>
            <person name="Richardson M.K."/>
        </authorList>
    </citation>
    <scope>NUCLEOTIDE SEQUENCE</scope>
    <source>
        <tissue evidence="1">Blood</tissue>
    </source>
</reference>
<gene>
    <name evidence="1" type="ORF">L345_17905</name>
</gene>
<comment type="caution">
    <text evidence="1">The sequence shown here is derived from an EMBL/GenBank/DDBJ whole genome shotgun (WGS) entry which is preliminary data.</text>
</comment>
<organism evidence="1 2">
    <name type="scientific">Ophiophagus hannah</name>
    <name type="common">King cobra</name>
    <name type="synonym">Naja hannah</name>
    <dbReference type="NCBI Taxonomy" id="8665"/>
    <lineage>
        <taxon>Eukaryota</taxon>
        <taxon>Metazoa</taxon>
        <taxon>Chordata</taxon>
        <taxon>Craniata</taxon>
        <taxon>Vertebrata</taxon>
        <taxon>Euteleostomi</taxon>
        <taxon>Lepidosauria</taxon>
        <taxon>Squamata</taxon>
        <taxon>Bifurcata</taxon>
        <taxon>Unidentata</taxon>
        <taxon>Episquamata</taxon>
        <taxon>Toxicofera</taxon>
        <taxon>Serpentes</taxon>
        <taxon>Colubroidea</taxon>
        <taxon>Elapidae</taxon>
        <taxon>Elapinae</taxon>
        <taxon>Ophiophagus</taxon>
    </lineage>
</organism>
<sequence length="73" mass="8455">RGHFKHQGETYFIEPLKISDSEAHAIYKDENVEKEDETPKICGVTQTTWESDEPIKKSSLLTNTPEIYNMVQE</sequence>
<keyword evidence="2" id="KW-1185">Reference proteome</keyword>
<name>V8N287_OPHHA</name>
<dbReference type="Proteomes" id="UP000018936">
    <property type="component" value="Unassembled WGS sequence"/>
</dbReference>
<dbReference type="AlphaFoldDB" id="V8N287"/>
<evidence type="ECO:0000313" key="1">
    <source>
        <dbReference type="EMBL" id="ETE56384.1"/>
    </source>
</evidence>
<protein>
    <submittedName>
        <fullName evidence="1">Uncharacterized protein</fullName>
    </submittedName>
</protein>
<dbReference type="TopDownProteomics" id="V8N287"/>
<accession>V8N287</accession>
<dbReference type="EMBL" id="AZIM01024905">
    <property type="protein sequence ID" value="ETE56384.1"/>
    <property type="molecule type" value="Genomic_DNA"/>
</dbReference>
<dbReference type="OrthoDB" id="5951731at2759"/>
<feature type="non-terminal residue" evidence="1">
    <location>
        <position position="1"/>
    </location>
</feature>